<dbReference type="PANTHER" id="PTHR24094:SF15">
    <property type="entry name" value="AMP-DEPENDENT SYNTHETASE_LIGASE DOMAIN-CONTAINING PROTEIN-RELATED"/>
    <property type="match status" value="1"/>
</dbReference>
<evidence type="ECO:0000313" key="4">
    <source>
        <dbReference type="Proteomes" id="UP000274909"/>
    </source>
</evidence>
<keyword evidence="3" id="KW-0540">Nuclease</keyword>
<keyword evidence="3" id="KW-0255">Endonuclease</keyword>
<dbReference type="Proteomes" id="UP000274909">
    <property type="component" value="Unassembled WGS sequence"/>
</dbReference>
<dbReference type="EMBL" id="RZGZ01000004">
    <property type="protein sequence ID" value="RUQ98357.1"/>
    <property type="molecule type" value="Genomic_DNA"/>
</dbReference>
<dbReference type="InterPro" id="IPR011089">
    <property type="entry name" value="GmrSD_C"/>
</dbReference>
<keyword evidence="4" id="KW-1185">Reference proteome</keyword>
<evidence type="ECO:0000313" key="3">
    <source>
        <dbReference type="EMBL" id="RUQ98357.1"/>
    </source>
</evidence>
<dbReference type="OrthoDB" id="5196645at2"/>
<dbReference type="Pfam" id="PF07510">
    <property type="entry name" value="GmrSD_C"/>
    <property type="match status" value="1"/>
</dbReference>
<protein>
    <submittedName>
        <fullName evidence="3">HNH endonuclease</fullName>
    </submittedName>
</protein>
<evidence type="ECO:0000256" key="1">
    <source>
        <dbReference type="SAM" id="MobiDB-lite"/>
    </source>
</evidence>
<keyword evidence="3" id="KW-0378">Hydrolase</keyword>
<gene>
    <name evidence="3" type="ORF">ELQ94_14845</name>
</gene>
<feature type="region of interest" description="Disordered" evidence="1">
    <location>
        <begin position="38"/>
        <end position="62"/>
    </location>
</feature>
<name>A0A433JPN0_9MICO</name>
<accession>A0A433JPN0</accession>
<dbReference type="AlphaFoldDB" id="A0A433JPN0"/>
<dbReference type="GO" id="GO:0004519">
    <property type="term" value="F:endonuclease activity"/>
    <property type="evidence" value="ECO:0007669"/>
    <property type="project" value="UniProtKB-KW"/>
</dbReference>
<sequence>MAGRKRSTARGGAIATTVVALILLAAYAFSGPLIGTGGDGATRHERSPTGTATPTSAPPIAHDLAPSAASQVLVDAGLIDPVASGLGAGDTAWRVDVPAVEALLASRPVDDRGTPLRYDRDAFGQRWADVDRNGCDQRNDVLARDLVQLTLREGNSCVVVAGVLQDVYTDTNIIFERGQDTSAEVQIDHVVPLAWAWQHGASGWSEIERQQFANDLANLLAVDGRTNSSKSSSGPGEWLPPAADHSCEYVTRWVFVLDRYGLAVGTDDRAVIEDTLDRC</sequence>
<reference evidence="3 4" key="1">
    <citation type="submission" date="2018-12" db="EMBL/GenBank/DDBJ databases">
        <authorList>
            <person name="Li F."/>
        </authorList>
    </citation>
    <scope>NUCLEOTIDE SEQUENCE [LARGE SCALE GENOMIC DNA]</scope>
    <source>
        <strain evidence="3 4">EGI 6500705</strain>
    </source>
</reference>
<dbReference type="PANTHER" id="PTHR24094">
    <property type="entry name" value="SECRETED PROTEIN"/>
    <property type="match status" value="1"/>
</dbReference>
<feature type="domain" description="GmrSD restriction endonucleases C-terminal" evidence="2">
    <location>
        <begin position="136"/>
        <end position="264"/>
    </location>
</feature>
<organism evidence="3 4">
    <name type="scientific">Labedella endophytica</name>
    <dbReference type="NCBI Taxonomy" id="1523160"/>
    <lineage>
        <taxon>Bacteria</taxon>
        <taxon>Bacillati</taxon>
        <taxon>Actinomycetota</taxon>
        <taxon>Actinomycetes</taxon>
        <taxon>Micrococcales</taxon>
        <taxon>Microbacteriaceae</taxon>
        <taxon>Labedella</taxon>
    </lineage>
</organism>
<evidence type="ECO:0000259" key="2">
    <source>
        <dbReference type="Pfam" id="PF07510"/>
    </source>
</evidence>
<feature type="compositionally biased region" description="Low complexity" evidence="1">
    <location>
        <begin position="48"/>
        <end position="59"/>
    </location>
</feature>
<proteinExistence type="predicted"/>
<comment type="caution">
    <text evidence="3">The sequence shown here is derived from an EMBL/GenBank/DDBJ whole genome shotgun (WGS) entry which is preliminary data.</text>
</comment>